<sequence length="2511" mass="282056">MRELNPDDYTILWIALRDIEARAAILMLDHVHDGKFALDFTNNYVYQAGDILGHNVIIVTLPADQEPDDVSAGSLASQVNSLFCNLWFGLLVGVASSLPRLSEGQPVDIRLGDVLVAVPEERAHEIIWRDFGVKPNENSQPWCPGMDSTASLINSAVKNIRSKQLSDAKDFLKYYEEIKYAHHRDGTFIDPGQENDRLYHTEDDKTQQLVQRKARPVSDRTQVWYDPIGSGDMLLTNDLRLNELREERRIIGLVVETTGVVKYVPFGVIRGLCDYGDGTQNKEWRPYAAAMAAAYAKAVLRQIPPPKRTVANYNIPTSLPYYRNHNFEGREDIFQNIRLILHPTNSSGELPAGHSVINPRGVCLCGLGGSGKTSIALEYAYRYSYQYSAVIWIDAAQKSVLNSSSRKALELITEAYSEVPSPKTYQQMTRLFGLDSLWITSKEALMNAMDRISSMECLKSWLRQKFNDRWLLIIDNYDDKVTANLDALLLAQNAGHTIITSRNLESHRLCQSIEVPPDIEKQEAVNLLSNTLGRKFTSSELPSVSHIIELVGRLPLTIANTGHFLHENSITVEAFAERLDANLEDWSRSQILSKRPEDLLEPFYVVSETSFSRLSENAKHLLQLLSLIERGNIPKEILAGGKDIVDWMSSEMIIFKAVDELCSFRFLERNRSQHYDIHPLVHEWVRGYKFRNMNTKADNFRLINLIVISTFRFDKDRTSSQSAYERSILPHIDCCLENLRTLVVVRGGCFDEENRKMAYKLGRVYANLGDVLKASEIYKWSLEGVGSIASKLELRIMDSLGVSLTLQRKYDEALLWCTRALEGTKSQIGDLADTSESLIIASHIATILRGQGSYREAITQFRDILKQLMSNFGDSHSATLEAKLQLALVLRASGELSEALSLLQQIQIYNGPEGDNVLALETVQTIATIMEQQAAYAEALKYHKLVYERQRKSLGDSHMLTLETMASIGRMYDRLEEFKNALGYYQEILERLRIIFRGESHPWIPSTLVNIANTLMRQGRYKEAERLYKNAHTDFKRLQIKPHGEFPTATNVAGALLAQGNYEKALMWCKEAREGLKSSALHENHPAMLINKICYANILELQGDYQGALVMYRQALAGYEKKPLAYLERNEALRTMRSIGCILSKQGQYLEVLKLLNDAEKGLAKAMGIHHSETLKVIRLIGDVFGKQKRYQEALELLDRAEKGLTKALGADHPEALRTVRSVGDIFNEQGRYAEALELLNQVEKGLMKAVGEDHPETLEVARLISDISSKQKICKLSLEGPEIRTDSGYASRAYSYSEQTFAVGDNIPYHEGSSLQNEVESSDCAETVYSEVSSISPFEKREYISLLAEAIYDKVCLNEYGSGAEEKVLEILPDLLKDFAFKLGHNPLSQMHRDVMFFIHKHHSVLAGPYKPFVSKTRNLHTYYNTFDQGNEDLTFQGFGGGEIGEVNGDETDTGSKATERYEFSKSQVLGYVDFIRKSSAYEWFVGRLQRELFLVPANPNIMLTIRERILEFLKKPRRVSKSTPTESFKIMFQLNSDIFVFLTDEGYLGGAEDIVMGDAVGRAITLTGSLVDSQALTCAEYLQQTWSSGVRLMQLIKDVIHCDLGSVSTCELAGNTKLKARIHESKLVVETLGTRDSVAEVGEQLAWLGAALSSSSHELGVAYCVASIGDIRIRDPGSSNLEKDLWDDVTFDIDFKLEGKGETPLNFNTQCWHGLFANTTVVKGFPILRRVKPNTGLEMPLNMMARLVQADYINTFDKKPHMKGFSSMLVAVAKEDDMVMWHLFCNLEGDRISYLEGRSIPGGIQYLGISELEKFRHFVGWCSEANYNAGSANADYNISSTHLPRVEEGCILEGVRLRPGLRVQNSDHFVIGKKDLPNCVSRGGYKRKVRWIHEQHVILWDVDDKRGWLINGTSALMHLLRRFLAFSDQKDFGEMFTFKEESITEAQIPNKASSALSTLCNPKNLNIEIYSGDEDENEAPVCLKDKLNDILNILEQIMDYQVDIAGIVGNTRWSRRYLEGWEFNDVAKVRDLIEPCMTTLPPRGKSWIDFTRGIHAITLFGSGFGEIFQPTRGLSCAHWKTLPKDNYFLAASVEDLNKIAGNYKNKQLNPMKLTRGISWYRYGRGSDGCCQEGVSDRHLDPVQVLLPSTPEFYAEVEFGTENLPIQLDGSNAVVFGQNKDFPWFWKDTGDPEKTAPPQEVDEPEIWQSDSGIGSSESSTGSNITLEDYHIGVICALSKELMAVRALFDAPGETSLKNDSNSYVLGAISHHNVVATCLPSGMTGHPTGAHPGVIQHDRGKRLQGTEFERTGYLSPPPISVLTAISILTSNPNRSCPLRIYLERITQILPNYKHPGIPDLLFDGKAVHAKGSETCENCESPIARAERKATNNPIVHYGLIASGNQVIKDSETRDRLGMEGVICVEMEAAGLLTQHPCLVIRGICDYADSHKNDLWQEYACATAAAYLGYLLSSYNKLDEVVQTVHTHNPIEITNQSFQSTPNKRKHGLISV</sequence>
<dbReference type="Gene3D" id="1.25.40.10">
    <property type="entry name" value="Tetratricopeptide repeat domain"/>
    <property type="match status" value="3"/>
</dbReference>
<dbReference type="PANTHER" id="PTHR46082">
    <property type="entry name" value="ATP/GTP-BINDING PROTEIN-RELATED"/>
    <property type="match status" value="1"/>
</dbReference>
<protein>
    <recommendedName>
        <fullName evidence="4">NB-ARC domain-containing protein</fullName>
    </recommendedName>
</protein>
<dbReference type="InterPro" id="IPR019734">
    <property type="entry name" value="TPR_rpt"/>
</dbReference>
<accession>A0AAV9X9S6</accession>
<proteinExistence type="predicted"/>
<dbReference type="PANTHER" id="PTHR46082:SF11">
    <property type="entry name" value="AAA+ ATPASE DOMAIN-CONTAINING PROTEIN-RELATED"/>
    <property type="match status" value="1"/>
</dbReference>
<dbReference type="Proteomes" id="UP001365542">
    <property type="component" value="Unassembled WGS sequence"/>
</dbReference>
<dbReference type="Pfam" id="PF13374">
    <property type="entry name" value="TPR_10"/>
    <property type="match status" value="1"/>
</dbReference>
<feature type="compositionally biased region" description="Low complexity" evidence="1">
    <location>
        <begin position="2210"/>
        <end position="2222"/>
    </location>
</feature>
<evidence type="ECO:0000256" key="1">
    <source>
        <dbReference type="SAM" id="MobiDB-lite"/>
    </source>
</evidence>
<dbReference type="SUPFAM" id="SSF53167">
    <property type="entry name" value="Purine and uridine phosphorylases"/>
    <property type="match status" value="2"/>
</dbReference>
<dbReference type="InterPro" id="IPR027417">
    <property type="entry name" value="P-loop_NTPase"/>
</dbReference>
<reference evidence="2 3" key="1">
    <citation type="submission" date="2019-10" db="EMBL/GenBank/DDBJ databases">
        <authorList>
            <person name="Palmer J.M."/>
        </authorList>
    </citation>
    <scope>NUCLEOTIDE SEQUENCE [LARGE SCALE GENOMIC DNA]</scope>
    <source>
        <strain evidence="2 3">TWF694</strain>
    </source>
</reference>
<keyword evidence="3" id="KW-1185">Reference proteome</keyword>
<dbReference type="EMBL" id="JAVHJO010000008">
    <property type="protein sequence ID" value="KAK6538391.1"/>
    <property type="molecule type" value="Genomic_DNA"/>
</dbReference>
<evidence type="ECO:0008006" key="4">
    <source>
        <dbReference type="Google" id="ProtNLM"/>
    </source>
</evidence>
<evidence type="ECO:0000313" key="3">
    <source>
        <dbReference type="Proteomes" id="UP001365542"/>
    </source>
</evidence>
<evidence type="ECO:0000313" key="2">
    <source>
        <dbReference type="EMBL" id="KAK6538391.1"/>
    </source>
</evidence>
<dbReference type="Gene3D" id="3.40.50.1580">
    <property type="entry name" value="Nucleoside phosphorylase domain"/>
    <property type="match status" value="3"/>
</dbReference>
<dbReference type="InterPro" id="IPR011990">
    <property type="entry name" value="TPR-like_helical_dom_sf"/>
</dbReference>
<gene>
    <name evidence="2" type="ORF">TWF694_011270</name>
</gene>
<comment type="caution">
    <text evidence="2">The sequence shown here is derived from an EMBL/GenBank/DDBJ whole genome shotgun (WGS) entry which is preliminary data.</text>
</comment>
<dbReference type="InterPro" id="IPR035994">
    <property type="entry name" value="Nucleoside_phosphorylase_sf"/>
</dbReference>
<dbReference type="Pfam" id="PF13424">
    <property type="entry name" value="TPR_12"/>
    <property type="match status" value="4"/>
</dbReference>
<feature type="region of interest" description="Disordered" evidence="1">
    <location>
        <begin position="2188"/>
        <end position="2222"/>
    </location>
</feature>
<organism evidence="2 3">
    <name type="scientific">Orbilia ellipsospora</name>
    <dbReference type="NCBI Taxonomy" id="2528407"/>
    <lineage>
        <taxon>Eukaryota</taxon>
        <taxon>Fungi</taxon>
        <taxon>Dikarya</taxon>
        <taxon>Ascomycota</taxon>
        <taxon>Pezizomycotina</taxon>
        <taxon>Orbiliomycetes</taxon>
        <taxon>Orbiliales</taxon>
        <taxon>Orbiliaceae</taxon>
        <taxon>Orbilia</taxon>
    </lineage>
</organism>
<dbReference type="GO" id="GO:0003824">
    <property type="term" value="F:catalytic activity"/>
    <property type="evidence" value="ECO:0007669"/>
    <property type="project" value="InterPro"/>
</dbReference>
<dbReference type="SUPFAM" id="SSF48452">
    <property type="entry name" value="TPR-like"/>
    <property type="match status" value="4"/>
</dbReference>
<dbReference type="Gene3D" id="3.40.50.300">
    <property type="entry name" value="P-loop containing nucleotide triphosphate hydrolases"/>
    <property type="match status" value="1"/>
</dbReference>
<name>A0AAV9X9S6_9PEZI</name>
<dbReference type="InterPro" id="IPR053137">
    <property type="entry name" value="NLR-like"/>
</dbReference>
<dbReference type="SUPFAM" id="SSF52540">
    <property type="entry name" value="P-loop containing nucleoside triphosphate hydrolases"/>
    <property type="match status" value="1"/>
</dbReference>
<dbReference type="GO" id="GO:0043531">
    <property type="term" value="F:ADP binding"/>
    <property type="evidence" value="ECO:0007669"/>
    <property type="project" value="InterPro"/>
</dbReference>
<dbReference type="GO" id="GO:0009116">
    <property type="term" value="P:nucleoside metabolic process"/>
    <property type="evidence" value="ECO:0007669"/>
    <property type="project" value="InterPro"/>
</dbReference>
<dbReference type="SMART" id="SM00028">
    <property type="entry name" value="TPR"/>
    <property type="match status" value="8"/>
</dbReference>